<feature type="region of interest" description="Disordered" evidence="1">
    <location>
        <begin position="1"/>
        <end position="24"/>
    </location>
</feature>
<feature type="region of interest" description="Disordered" evidence="1">
    <location>
        <begin position="139"/>
        <end position="167"/>
    </location>
</feature>
<reference evidence="2" key="1">
    <citation type="submission" date="2020-05" db="EMBL/GenBank/DDBJ databases">
        <authorList>
            <person name="Chiriac C."/>
            <person name="Salcher M."/>
            <person name="Ghai R."/>
            <person name="Kavagutti S V."/>
        </authorList>
    </citation>
    <scope>NUCLEOTIDE SEQUENCE</scope>
</reference>
<name>A0A6J5RY34_9CAUD</name>
<proteinExistence type="predicted"/>
<feature type="compositionally biased region" description="Polar residues" evidence="1">
    <location>
        <begin position="1"/>
        <end position="10"/>
    </location>
</feature>
<gene>
    <name evidence="2" type="ORF">UFOVP1309_77</name>
</gene>
<protein>
    <recommendedName>
        <fullName evidence="3">DUF669 domain-containing protein</fullName>
    </recommendedName>
</protein>
<sequence>MARLNETFNANELPEDTGGDFTPLPAGDYNVTIQDAEIKDTKSKTGQYINLKLEVTGPTHMGRLLFAIVNIKNESSVSEQIGRGQLGSILRALGIETLEDTDQLLGGPLCVKVALKAASGQYPAGNEIKAYKAQGDAPALAARPPVAAKPAPASAPAKAAPPWAKRG</sequence>
<dbReference type="Pfam" id="PF05037">
    <property type="entry name" value="DUF669"/>
    <property type="match status" value="1"/>
</dbReference>
<organism evidence="2">
    <name type="scientific">uncultured Caudovirales phage</name>
    <dbReference type="NCBI Taxonomy" id="2100421"/>
    <lineage>
        <taxon>Viruses</taxon>
        <taxon>Duplodnaviria</taxon>
        <taxon>Heunggongvirae</taxon>
        <taxon>Uroviricota</taxon>
        <taxon>Caudoviricetes</taxon>
        <taxon>Peduoviridae</taxon>
        <taxon>Maltschvirus</taxon>
        <taxon>Maltschvirus maltsch</taxon>
    </lineage>
</organism>
<evidence type="ECO:0008006" key="3">
    <source>
        <dbReference type="Google" id="ProtNLM"/>
    </source>
</evidence>
<evidence type="ECO:0000313" key="2">
    <source>
        <dbReference type="EMBL" id="CAB4198368.1"/>
    </source>
</evidence>
<dbReference type="EMBL" id="LR797271">
    <property type="protein sequence ID" value="CAB4198368.1"/>
    <property type="molecule type" value="Genomic_DNA"/>
</dbReference>
<accession>A0A6J5RY34</accession>
<evidence type="ECO:0000256" key="1">
    <source>
        <dbReference type="SAM" id="MobiDB-lite"/>
    </source>
</evidence>
<dbReference type="InterPro" id="IPR007731">
    <property type="entry name" value="DUF669"/>
</dbReference>